<keyword evidence="4" id="KW-1185">Reference proteome</keyword>
<sequence>MSQIGNNIKKLRSVKGLSQQAFADLFGLTRGNISSYEERRAEPKIEIMLQIAKYFSIPIAELLQKQLTVNEILNFEDYFPAEPLTVMTGGLAKIPFLDREYFRQYDASERATEKMPLIHFPLDSNNKFLAVENSSFVPHPVGFSFEEHMVLFFEQVTVDILHTLGDHFGYFDGDTPFFGRFALDGNEIALVLNDWKKELYSAEMAPHFWKLFGKFERVL</sequence>
<feature type="domain" description="HTH cro/C1-type" evidence="2">
    <location>
        <begin position="8"/>
        <end position="62"/>
    </location>
</feature>
<gene>
    <name evidence="3" type="ORF">PQ465_19215</name>
</gene>
<evidence type="ECO:0000313" key="3">
    <source>
        <dbReference type="EMBL" id="WDF68411.1"/>
    </source>
</evidence>
<dbReference type="InterPro" id="IPR010982">
    <property type="entry name" value="Lambda_DNA-bd_dom_sf"/>
</dbReference>
<evidence type="ECO:0000313" key="4">
    <source>
        <dbReference type="Proteomes" id="UP001221558"/>
    </source>
</evidence>
<dbReference type="PANTHER" id="PTHR46558:SF11">
    <property type="entry name" value="HTH-TYPE TRANSCRIPTIONAL REGULATOR XRE"/>
    <property type="match status" value="1"/>
</dbReference>
<name>A0ABY7WIX6_9SPHI</name>
<dbReference type="CDD" id="cd00093">
    <property type="entry name" value="HTH_XRE"/>
    <property type="match status" value="1"/>
</dbReference>
<dbReference type="SMART" id="SM00530">
    <property type="entry name" value="HTH_XRE"/>
    <property type="match status" value="1"/>
</dbReference>
<protein>
    <submittedName>
        <fullName evidence="3">Helix-turn-helix transcriptional regulator</fullName>
    </submittedName>
</protein>
<keyword evidence="1" id="KW-0238">DNA-binding</keyword>
<evidence type="ECO:0000259" key="2">
    <source>
        <dbReference type="PROSITE" id="PS50943"/>
    </source>
</evidence>
<dbReference type="InterPro" id="IPR001387">
    <property type="entry name" value="Cro/C1-type_HTH"/>
</dbReference>
<evidence type="ECO:0000256" key="1">
    <source>
        <dbReference type="ARBA" id="ARBA00023125"/>
    </source>
</evidence>
<dbReference type="RefSeq" id="WP_274267144.1">
    <property type="nucleotide sequence ID" value="NZ_CP117880.1"/>
</dbReference>
<dbReference type="EMBL" id="CP117880">
    <property type="protein sequence ID" value="WDF68411.1"/>
    <property type="molecule type" value="Genomic_DNA"/>
</dbReference>
<dbReference type="Pfam" id="PF12844">
    <property type="entry name" value="HTH_19"/>
    <property type="match status" value="1"/>
</dbReference>
<reference evidence="3 4" key="1">
    <citation type="submission" date="2023-02" db="EMBL/GenBank/DDBJ databases">
        <title>Genome sequence of Sphingobacterium sp. KACC 22765.</title>
        <authorList>
            <person name="Kim S."/>
            <person name="Heo J."/>
            <person name="Kwon S.-W."/>
        </authorList>
    </citation>
    <scope>NUCLEOTIDE SEQUENCE [LARGE SCALE GENOMIC DNA]</scope>
    <source>
        <strain evidence="3 4">KACC 22765</strain>
    </source>
</reference>
<dbReference type="Gene3D" id="1.10.260.40">
    <property type="entry name" value="lambda repressor-like DNA-binding domains"/>
    <property type="match status" value="1"/>
</dbReference>
<accession>A0ABY7WIX6</accession>
<proteinExistence type="predicted"/>
<dbReference type="Proteomes" id="UP001221558">
    <property type="component" value="Chromosome"/>
</dbReference>
<dbReference type="PANTHER" id="PTHR46558">
    <property type="entry name" value="TRACRIPTIONAL REGULATORY PROTEIN-RELATED-RELATED"/>
    <property type="match status" value="1"/>
</dbReference>
<dbReference type="PROSITE" id="PS50943">
    <property type="entry name" value="HTH_CROC1"/>
    <property type="match status" value="1"/>
</dbReference>
<dbReference type="SUPFAM" id="SSF47413">
    <property type="entry name" value="lambda repressor-like DNA-binding domains"/>
    <property type="match status" value="1"/>
</dbReference>
<organism evidence="3 4">
    <name type="scientific">Sphingobacterium oryzagri</name>
    <dbReference type="NCBI Taxonomy" id="3025669"/>
    <lineage>
        <taxon>Bacteria</taxon>
        <taxon>Pseudomonadati</taxon>
        <taxon>Bacteroidota</taxon>
        <taxon>Sphingobacteriia</taxon>
        <taxon>Sphingobacteriales</taxon>
        <taxon>Sphingobacteriaceae</taxon>
        <taxon>Sphingobacterium</taxon>
    </lineage>
</organism>